<evidence type="ECO:0000259" key="3">
    <source>
        <dbReference type="PROSITE" id="PS51677"/>
    </source>
</evidence>
<dbReference type="InterPro" id="IPR050248">
    <property type="entry name" value="Polysacc_deacetylase_ArnD"/>
</dbReference>
<evidence type="ECO:0000256" key="1">
    <source>
        <dbReference type="ARBA" id="ARBA00022723"/>
    </source>
</evidence>
<reference evidence="4 5" key="1">
    <citation type="submission" date="2013-08" db="EMBL/GenBank/DDBJ databases">
        <authorList>
            <person name="Weinstock G."/>
            <person name="Sodergren E."/>
            <person name="Wylie T."/>
            <person name="Fulton L."/>
            <person name="Fulton R."/>
            <person name="Fronick C."/>
            <person name="O'Laughlin M."/>
            <person name="Godfrey J."/>
            <person name="Miner T."/>
            <person name="Herter B."/>
            <person name="Appelbaum E."/>
            <person name="Cordes M."/>
            <person name="Lek S."/>
            <person name="Wollam A."/>
            <person name="Pepin K.H."/>
            <person name="Palsikar V.B."/>
            <person name="Mitreva M."/>
            <person name="Wilson R.K."/>
        </authorList>
    </citation>
    <scope>NUCLEOTIDE SEQUENCE [LARGE SCALE GENOMIC DNA]</scope>
    <source>
        <strain evidence="4 5">ATCC 15930</strain>
    </source>
</reference>
<name>A0A069QNP6_HOYLO</name>
<evidence type="ECO:0000313" key="4">
    <source>
        <dbReference type="EMBL" id="KDR53624.1"/>
    </source>
</evidence>
<dbReference type="AlphaFoldDB" id="A0A069QNP6"/>
<dbReference type="Proteomes" id="UP000027442">
    <property type="component" value="Unassembled WGS sequence"/>
</dbReference>
<sequence length="203" mass="24053">MIIEQPAIWLRWLYPHALWRMDRHDRSVYLTFDDGPIPESTPFILETLAKFGARATFFMVGENVERYPELYQRIVDEGHRVGNHTYNHMGGAKHSIKTYTENAKRADALIHSNLFRPPHGWMRLSQYAWLSRTYKVVMWDLVTRDYSKWMTAEDVLNNVKRYARNGSIITFHDSLKSIAKLHFALPQALQWLKDQGYEFKTFE</sequence>
<organism evidence="4 5">
    <name type="scientific">Hoylesella loescheii DSM 19665 = JCM 12249 = ATCC 15930</name>
    <dbReference type="NCBI Taxonomy" id="1122985"/>
    <lineage>
        <taxon>Bacteria</taxon>
        <taxon>Pseudomonadati</taxon>
        <taxon>Bacteroidota</taxon>
        <taxon>Bacteroidia</taxon>
        <taxon>Bacteroidales</taxon>
        <taxon>Prevotellaceae</taxon>
        <taxon>Hoylesella</taxon>
    </lineage>
</organism>
<dbReference type="PATRIC" id="fig|1122985.7.peg.241"/>
<evidence type="ECO:0000313" key="5">
    <source>
        <dbReference type="Proteomes" id="UP000027442"/>
    </source>
</evidence>
<proteinExistence type="predicted"/>
<dbReference type="HOGENOM" id="CLU_021264_0_3_10"/>
<dbReference type="EMBL" id="JNGW01000013">
    <property type="protein sequence ID" value="KDR53624.1"/>
    <property type="molecule type" value="Genomic_DNA"/>
</dbReference>
<dbReference type="eggNOG" id="COG0726">
    <property type="taxonomic scope" value="Bacteria"/>
</dbReference>
<feature type="domain" description="NodB homology" evidence="3">
    <location>
        <begin position="26"/>
        <end position="200"/>
    </location>
</feature>
<dbReference type="PROSITE" id="PS51677">
    <property type="entry name" value="NODB"/>
    <property type="match status" value="1"/>
</dbReference>
<dbReference type="RefSeq" id="WP_009235520.1">
    <property type="nucleotide sequence ID" value="NZ_KB899210.1"/>
</dbReference>
<dbReference type="Gene3D" id="3.20.20.370">
    <property type="entry name" value="Glycoside hydrolase/deacetylase"/>
    <property type="match status" value="1"/>
</dbReference>
<keyword evidence="5" id="KW-1185">Reference proteome</keyword>
<accession>A0A069QNP6</accession>
<dbReference type="InterPro" id="IPR002509">
    <property type="entry name" value="NODB_dom"/>
</dbReference>
<protein>
    <submittedName>
        <fullName evidence="4">Polysaccharide deacetylase</fullName>
    </submittedName>
</protein>
<dbReference type="PANTHER" id="PTHR10587:SF133">
    <property type="entry name" value="CHITIN DEACETYLASE 1-RELATED"/>
    <property type="match status" value="1"/>
</dbReference>
<dbReference type="PANTHER" id="PTHR10587">
    <property type="entry name" value="GLYCOSYL TRANSFERASE-RELATED"/>
    <property type="match status" value="1"/>
</dbReference>
<dbReference type="GO" id="GO:0005975">
    <property type="term" value="P:carbohydrate metabolic process"/>
    <property type="evidence" value="ECO:0007669"/>
    <property type="project" value="InterPro"/>
</dbReference>
<keyword evidence="1" id="KW-0479">Metal-binding</keyword>
<keyword evidence="2" id="KW-0378">Hydrolase</keyword>
<dbReference type="SUPFAM" id="SSF88713">
    <property type="entry name" value="Glycoside hydrolase/deacetylase"/>
    <property type="match status" value="1"/>
</dbReference>
<evidence type="ECO:0000256" key="2">
    <source>
        <dbReference type="ARBA" id="ARBA00022801"/>
    </source>
</evidence>
<dbReference type="InterPro" id="IPR011330">
    <property type="entry name" value="Glyco_hydro/deAcase_b/a-brl"/>
</dbReference>
<dbReference type="CDD" id="cd10917">
    <property type="entry name" value="CE4_NodB_like_6s_7s"/>
    <property type="match status" value="1"/>
</dbReference>
<dbReference type="GO" id="GO:0016020">
    <property type="term" value="C:membrane"/>
    <property type="evidence" value="ECO:0007669"/>
    <property type="project" value="TreeGrafter"/>
</dbReference>
<comment type="caution">
    <text evidence="4">The sequence shown here is derived from an EMBL/GenBank/DDBJ whole genome shotgun (WGS) entry which is preliminary data.</text>
</comment>
<dbReference type="Pfam" id="PF01522">
    <property type="entry name" value="Polysacc_deac_1"/>
    <property type="match status" value="1"/>
</dbReference>
<dbReference type="GO" id="GO:0046872">
    <property type="term" value="F:metal ion binding"/>
    <property type="evidence" value="ECO:0007669"/>
    <property type="project" value="UniProtKB-KW"/>
</dbReference>
<dbReference type="GO" id="GO:0016810">
    <property type="term" value="F:hydrolase activity, acting on carbon-nitrogen (but not peptide) bonds"/>
    <property type="evidence" value="ECO:0007669"/>
    <property type="project" value="InterPro"/>
</dbReference>
<gene>
    <name evidence="4" type="ORF">HMPREF1991_00231</name>
</gene>